<accession>A0ABD0LVC9</accession>
<reference evidence="1 2" key="1">
    <citation type="journal article" date="2023" name="Sci. Data">
        <title>Genome assembly of the Korean intertidal mud-creeper Batillaria attramentaria.</title>
        <authorList>
            <person name="Patra A.K."/>
            <person name="Ho P.T."/>
            <person name="Jun S."/>
            <person name="Lee S.J."/>
            <person name="Kim Y."/>
            <person name="Won Y.J."/>
        </authorList>
    </citation>
    <scope>NUCLEOTIDE SEQUENCE [LARGE SCALE GENOMIC DNA]</scope>
    <source>
        <strain evidence="1">Wonlab-2016</strain>
    </source>
</reference>
<comment type="caution">
    <text evidence="1">The sequence shown here is derived from an EMBL/GenBank/DDBJ whole genome shotgun (WGS) entry which is preliminary data.</text>
</comment>
<dbReference type="EMBL" id="JACVVK020000020">
    <property type="protein sequence ID" value="KAK7503440.1"/>
    <property type="molecule type" value="Genomic_DNA"/>
</dbReference>
<keyword evidence="2" id="KW-1185">Reference proteome</keyword>
<evidence type="ECO:0000313" key="1">
    <source>
        <dbReference type="EMBL" id="KAK7503440.1"/>
    </source>
</evidence>
<gene>
    <name evidence="1" type="ORF">BaRGS_00005361</name>
</gene>
<dbReference type="AlphaFoldDB" id="A0ABD0LVC9"/>
<proteinExistence type="predicted"/>
<dbReference type="Proteomes" id="UP001519460">
    <property type="component" value="Unassembled WGS sequence"/>
</dbReference>
<organism evidence="1 2">
    <name type="scientific">Batillaria attramentaria</name>
    <dbReference type="NCBI Taxonomy" id="370345"/>
    <lineage>
        <taxon>Eukaryota</taxon>
        <taxon>Metazoa</taxon>
        <taxon>Spiralia</taxon>
        <taxon>Lophotrochozoa</taxon>
        <taxon>Mollusca</taxon>
        <taxon>Gastropoda</taxon>
        <taxon>Caenogastropoda</taxon>
        <taxon>Sorbeoconcha</taxon>
        <taxon>Cerithioidea</taxon>
        <taxon>Batillariidae</taxon>
        <taxon>Batillaria</taxon>
    </lineage>
</organism>
<sequence>MRVRRVQRPPSLSVNWQLSSVFRNCLSSVRKSPVIHSARSLPLLQHAALLTADSARAAEFECLPANVQARQLSHEEEEGHRSAQLV</sequence>
<evidence type="ECO:0000313" key="2">
    <source>
        <dbReference type="Proteomes" id="UP001519460"/>
    </source>
</evidence>
<name>A0ABD0LVC9_9CAEN</name>
<protein>
    <submittedName>
        <fullName evidence="1">Uncharacterized protein</fullName>
    </submittedName>
</protein>